<dbReference type="Gene3D" id="3.40.50.150">
    <property type="entry name" value="Vaccinia Virus protein VP39"/>
    <property type="match status" value="1"/>
</dbReference>
<feature type="domain" description="Methyltransferase" evidence="4">
    <location>
        <begin position="66"/>
        <end position="150"/>
    </location>
</feature>
<dbReference type="AlphaFoldDB" id="A0A1I6HP37"/>
<dbReference type="EMBL" id="FOYT01000002">
    <property type="protein sequence ID" value="SFR56215.1"/>
    <property type="molecule type" value="Genomic_DNA"/>
</dbReference>
<dbReference type="Gene3D" id="2.20.130.10">
    <property type="entry name" value="CAC2371-like domains"/>
    <property type="match status" value="1"/>
</dbReference>
<organism evidence="5 6">
    <name type="scientific">Halogeometricum rufum</name>
    <dbReference type="NCBI Taxonomy" id="553469"/>
    <lineage>
        <taxon>Archaea</taxon>
        <taxon>Methanobacteriati</taxon>
        <taxon>Methanobacteriota</taxon>
        <taxon>Stenosarchaea group</taxon>
        <taxon>Halobacteria</taxon>
        <taxon>Halobacteriales</taxon>
        <taxon>Haloferacaceae</taxon>
        <taxon>Halogeometricum</taxon>
    </lineage>
</organism>
<sequence>MSPRPRPPSFADACARVVTDPDAEHSLSTTLAPVQARIAVSEDRAARGAARAELLRARLPPDVDRVLELGCGTGTLLERLSTTYDAVGVDSHAALLSFAAARGESVVRGDPTDPPFRPAFDAVCAFDHLTARRSLAAVCAGAYASLRPGGIVAFDALADVRAAASSGVETFRGARYVLERSVDVARSPPVVNADYRVTDLRTGEVGVTSERTALRVTDAAAVRSALEAAGFDDVDVLDDAGDDGELLVTAVRPVETAG</sequence>
<dbReference type="RefSeq" id="WP_089807701.1">
    <property type="nucleotide sequence ID" value="NZ_FOYT01000002.1"/>
</dbReference>
<dbReference type="Proteomes" id="UP000198531">
    <property type="component" value="Unassembled WGS sequence"/>
</dbReference>
<dbReference type="Pfam" id="PF13649">
    <property type="entry name" value="Methyltransf_25"/>
    <property type="match status" value="1"/>
</dbReference>
<keyword evidence="6" id="KW-1185">Reference proteome</keyword>
<proteinExistence type="predicted"/>
<evidence type="ECO:0000313" key="6">
    <source>
        <dbReference type="Proteomes" id="UP000198531"/>
    </source>
</evidence>
<dbReference type="CDD" id="cd02440">
    <property type="entry name" value="AdoMet_MTases"/>
    <property type="match status" value="1"/>
</dbReference>
<evidence type="ECO:0000259" key="4">
    <source>
        <dbReference type="Pfam" id="PF13649"/>
    </source>
</evidence>
<evidence type="ECO:0000313" key="5">
    <source>
        <dbReference type="EMBL" id="SFR56215.1"/>
    </source>
</evidence>
<keyword evidence="2 5" id="KW-0808">Transferase</keyword>
<dbReference type="PANTHER" id="PTHR43464">
    <property type="entry name" value="METHYLTRANSFERASE"/>
    <property type="match status" value="1"/>
</dbReference>
<accession>A0A1I6HP37</accession>
<evidence type="ECO:0000256" key="2">
    <source>
        <dbReference type="ARBA" id="ARBA00022679"/>
    </source>
</evidence>
<protein>
    <submittedName>
        <fullName evidence="5">Methyltransferase domain-containing protein</fullName>
    </submittedName>
</protein>
<reference evidence="6" key="1">
    <citation type="submission" date="2016-10" db="EMBL/GenBank/DDBJ databases">
        <authorList>
            <person name="Varghese N."/>
            <person name="Submissions S."/>
        </authorList>
    </citation>
    <scope>NUCLEOTIDE SEQUENCE [LARGE SCALE GENOMIC DNA]</scope>
    <source>
        <strain evidence="6">CGMCC 1.7736</strain>
    </source>
</reference>
<dbReference type="InterPro" id="IPR029063">
    <property type="entry name" value="SAM-dependent_MTases_sf"/>
</dbReference>
<keyword evidence="3" id="KW-0949">S-adenosyl-L-methionine</keyword>
<name>A0A1I6HP37_9EURY</name>
<dbReference type="STRING" id="553469.SAMN04487947_2285"/>
<gene>
    <name evidence="5" type="ORF">SAMN04487947_2285</name>
</gene>
<evidence type="ECO:0000256" key="1">
    <source>
        <dbReference type="ARBA" id="ARBA00022603"/>
    </source>
</evidence>
<keyword evidence="1 5" id="KW-0489">Methyltransferase</keyword>
<dbReference type="SUPFAM" id="SSF53335">
    <property type="entry name" value="S-adenosyl-L-methionine-dependent methyltransferases"/>
    <property type="match status" value="1"/>
</dbReference>
<dbReference type="InterPro" id="IPR041698">
    <property type="entry name" value="Methyltransf_25"/>
</dbReference>
<dbReference type="GO" id="GO:0032259">
    <property type="term" value="P:methylation"/>
    <property type="evidence" value="ECO:0007669"/>
    <property type="project" value="UniProtKB-KW"/>
</dbReference>
<evidence type="ECO:0000256" key="3">
    <source>
        <dbReference type="ARBA" id="ARBA00022691"/>
    </source>
</evidence>
<dbReference type="PANTHER" id="PTHR43464:SF19">
    <property type="entry name" value="UBIQUINONE BIOSYNTHESIS O-METHYLTRANSFERASE, MITOCHONDRIAL"/>
    <property type="match status" value="1"/>
</dbReference>
<dbReference type="OrthoDB" id="307294at2157"/>
<dbReference type="GO" id="GO:0008168">
    <property type="term" value="F:methyltransferase activity"/>
    <property type="evidence" value="ECO:0007669"/>
    <property type="project" value="UniProtKB-KW"/>
</dbReference>